<sequence length="69" mass="7819">MRTVYSERTRQGLRAATASERRRDMFDRSMEALRGLSPTTIQSSFSKAGPFIPIGPSALKENEERNNDE</sequence>
<feature type="region of interest" description="Disordered" evidence="1">
    <location>
        <begin position="1"/>
        <end position="23"/>
    </location>
</feature>
<comment type="caution">
    <text evidence="2">The sequence shown here is derived from an EMBL/GenBank/DDBJ whole genome shotgun (WGS) entry which is preliminary data.</text>
</comment>
<dbReference type="EMBL" id="DAKRPA010000006">
    <property type="protein sequence ID" value="DBA04705.1"/>
    <property type="molecule type" value="Genomic_DNA"/>
</dbReference>
<evidence type="ECO:0000313" key="2">
    <source>
        <dbReference type="EMBL" id="DBA04705.1"/>
    </source>
</evidence>
<accession>A0AAV2ZFZ6</accession>
<gene>
    <name evidence="2" type="ORF">N0F65_012288</name>
</gene>
<organism evidence="2 3">
    <name type="scientific">Lagenidium giganteum</name>
    <dbReference type="NCBI Taxonomy" id="4803"/>
    <lineage>
        <taxon>Eukaryota</taxon>
        <taxon>Sar</taxon>
        <taxon>Stramenopiles</taxon>
        <taxon>Oomycota</taxon>
        <taxon>Peronosporomycetes</taxon>
        <taxon>Pythiales</taxon>
        <taxon>Pythiaceae</taxon>
    </lineage>
</organism>
<proteinExistence type="predicted"/>
<feature type="compositionally biased region" description="Basic and acidic residues" evidence="1">
    <location>
        <begin position="1"/>
        <end position="10"/>
    </location>
</feature>
<feature type="compositionally biased region" description="Polar residues" evidence="1">
    <location>
        <begin position="37"/>
        <end position="46"/>
    </location>
</feature>
<evidence type="ECO:0000313" key="3">
    <source>
        <dbReference type="Proteomes" id="UP001146120"/>
    </source>
</evidence>
<reference evidence="2" key="2">
    <citation type="journal article" date="2023" name="Microbiol Resour">
        <title>Decontamination and Annotation of the Draft Genome Sequence of the Oomycete Lagenidium giganteum ARSEF 373.</title>
        <authorList>
            <person name="Morgan W.R."/>
            <person name="Tartar A."/>
        </authorList>
    </citation>
    <scope>NUCLEOTIDE SEQUENCE</scope>
    <source>
        <strain evidence="2">ARSEF 373</strain>
    </source>
</reference>
<dbReference type="Proteomes" id="UP001146120">
    <property type="component" value="Unassembled WGS sequence"/>
</dbReference>
<reference evidence="2" key="1">
    <citation type="submission" date="2022-11" db="EMBL/GenBank/DDBJ databases">
        <authorList>
            <person name="Morgan W.R."/>
            <person name="Tartar A."/>
        </authorList>
    </citation>
    <scope>NUCLEOTIDE SEQUENCE</scope>
    <source>
        <strain evidence="2">ARSEF 373</strain>
    </source>
</reference>
<dbReference type="AlphaFoldDB" id="A0AAV2ZFZ6"/>
<name>A0AAV2ZFZ6_9STRA</name>
<protein>
    <submittedName>
        <fullName evidence="2">Uncharacterized protein</fullName>
    </submittedName>
</protein>
<feature type="region of interest" description="Disordered" evidence="1">
    <location>
        <begin position="37"/>
        <end position="69"/>
    </location>
</feature>
<keyword evidence="3" id="KW-1185">Reference proteome</keyword>
<feature type="compositionally biased region" description="Basic and acidic residues" evidence="1">
    <location>
        <begin position="60"/>
        <end position="69"/>
    </location>
</feature>
<evidence type="ECO:0000256" key="1">
    <source>
        <dbReference type="SAM" id="MobiDB-lite"/>
    </source>
</evidence>